<name>A0A8A7KAZ7_9FIRM</name>
<protein>
    <submittedName>
        <fullName evidence="3">Extracellular solute-binding protein</fullName>
    </submittedName>
</protein>
<dbReference type="Gene3D" id="3.40.190.10">
    <property type="entry name" value="Periplasmic binding protein-like II"/>
    <property type="match status" value="2"/>
</dbReference>
<evidence type="ECO:0000256" key="2">
    <source>
        <dbReference type="ARBA" id="ARBA00022448"/>
    </source>
</evidence>
<dbReference type="PANTHER" id="PTHR43649:SF29">
    <property type="entry name" value="OSMOPROTECTIVE COMPOUNDS-BINDING PROTEIN GGTB"/>
    <property type="match status" value="1"/>
</dbReference>
<dbReference type="InterPro" id="IPR050490">
    <property type="entry name" value="Bact_solute-bd_prot1"/>
</dbReference>
<keyword evidence="2" id="KW-0813">Transport</keyword>
<organism evidence="3 4">
    <name type="scientific">Iocasia fonsfrigidae</name>
    <dbReference type="NCBI Taxonomy" id="2682810"/>
    <lineage>
        <taxon>Bacteria</taxon>
        <taxon>Bacillati</taxon>
        <taxon>Bacillota</taxon>
        <taxon>Clostridia</taxon>
        <taxon>Halanaerobiales</taxon>
        <taxon>Halanaerobiaceae</taxon>
        <taxon>Iocasia</taxon>
    </lineage>
</organism>
<evidence type="ECO:0000313" key="3">
    <source>
        <dbReference type="EMBL" id="QTL96509.1"/>
    </source>
</evidence>
<dbReference type="InterPro" id="IPR006059">
    <property type="entry name" value="SBP"/>
</dbReference>
<comment type="similarity">
    <text evidence="1">Belongs to the bacterial solute-binding protein 1 family.</text>
</comment>
<dbReference type="Proteomes" id="UP000665020">
    <property type="component" value="Chromosome"/>
</dbReference>
<dbReference type="AlphaFoldDB" id="A0A8A7KAZ7"/>
<dbReference type="PANTHER" id="PTHR43649">
    <property type="entry name" value="ARABINOSE-BINDING PROTEIN-RELATED"/>
    <property type="match status" value="1"/>
</dbReference>
<evidence type="ECO:0000256" key="1">
    <source>
        <dbReference type="ARBA" id="ARBA00008520"/>
    </source>
</evidence>
<proteinExistence type="inferred from homology"/>
<dbReference type="SUPFAM" id="SSF53850">
    <property type="entry name" value="Periplasmic binding protein-like II"/>
    <property type="match status" value="1"/>
</dbReference>
<evidence type="ECO:0000313" key="4">
    <source>
        <dbReference type="Proteomes" id="UP000665020"/>
    </source>
</evidence>
<dbReference type="Pfam" id="PF01547">
    <property type="entry name" value="SBP_bac_1"/>
    <property type="match status" value="1"/>
</dbReference>
<dbReference type="KEGG" id="ifn:GM661_00260"/>
<gene>
    <name evidence="3" type="ORF">GM661_00260</name>
</gene>
<dbReference type="RefSeq" id="WP_230868224.1">
    <property type="nucleotide sequence ID" value="NZ_CP046640.1"/>
</dbReference>
<reference evidence="3" key="1">
    <citation type="submission" date="2019-12" db="EMBL/GenBank/DDBJ databases">
        <authorList>
            <person name="zhang j."/>
            <person name="sun C.M."/>
        </authorList>
    </citation>
    <scope>NUCLEOTIDE SEQUENCE</scope>
    <source>
        <strain evidence="3">NS-1</strain>
    </source>
</reference>
<accession>A0A8A7KAZ7</accession>
<dbReference type="EMBL" id="CP046640">
    <property type="protein sequence ID" value="QTL96509.1"/>
    <property type="molecule type" value="Genomic_DNA"/>
</dbReference>
<sequence length="424" mass="48608">MRRRVGLFLIVLAFIVILTSGVVAQDIVHLNFMHRWTRSPDNEFLAEIAKNFEKENPNIDVKVTAISNNPYKEKIKIVLGTDNAPDVFFTWPGEFTNRFIREDKVLDLTKYMEDGWQGDFVPSILEPFKYNGRIYGAPYRMDGKVFVYNKEIFKEVGVKEPENFSELIEICKKIKEAGITPIAFGNLHSWPISHYIGQLNAYHVPYDVYQKDLDPTTGTFEDPGYVEALNDYQELVPYFNSSPNAITHNQARANFLNGGAAMMYIEIIEVPEIMRAREDIVFQEKYNIFKMPFPEDGKGGPDYLVGYPEGFVVSSNTKHPVEAIKFLKYLTSKKVGKLEAKETGFINGIKNVVEKGEVNDAIYNSSKLVLNTERLVNWFDSALHSEIWAVAREELQKLTDGVTTPEKTMKKIRDKTKEVRQELN</sequence>
<keyword evidence="4" id="KW-1185">Reference proteome</keyword>